<dbReference type="EMBL" id="ACJM01000001">
    <property type="protein sequence ID" value="EEG79087.1"/>
    <property type="molecule type" value="Genomic_DNA"/>
</dbReference>
<dbReference type="Proteomes" id="UP000006443">
    <property type="component" value="Unassembled WGS sequence"/>
</dbReference>
<dbReference type="PANTHER" id="PTHR30337:SF0">
    <property type="entry name" value="NUCLEASE SBCCD SUBUNIT D"/>
    <property type="match status" value="1"/>
</dbReference>
<comment type="similarity">
    <text evidence="1">Belongs to the SbcD family.</text>
</comment>
<dbReference type="InterPro" id="IPR041796">
    <property type="entry name" value="Mre11_N"/>
</dbReference>
<protein>
    <recommendedName>
        <fullName evidence="2">Nuclease SbcCD subunit D</fullName>
    </recommendedName>
</protein>
<reference evidence="7 8" key="1">
    <citation type="submission" date="2009-02" db="EMBL/GenBank/DDBJ databases">
        <title>Sequencing of the draft genome and assembly of Dethiobacter alkaliphilus AHT 1.</title>
        <authorList>
            <consortium name="US DOE Joint Genome Institute (JGI-PGF)"/>
            <person name="Lucas S."/>
            <person name="Copeland A."/>
            <person name="Lapidus A."/>
            <person name="Glavina del Rio T."/>
            <person name="Dalin E."/>
            <person name="Tice H."/>
            <person name="Bruce D."/>
            <person name="Goodwin L."/>
            <person name="Pitluck S."/>
            <person name="Larimer F."/>
            <person name="Land M.L."/>
            <person name="Hauser L."/>
            <person name="Muyzer G."/>
        </authorList>
    </citation>
    <scope>NUCLEOTIDE SEQUENCE [LARGE SCALE GENOMIC DNA]</scope>
    <source>
        <strain evidence="7 8">AHT 1</strain>
    </source>
</reference>
<name>C0GD02_DETAL</name>
<dbReference type="PANTHER" id="PTHR30337">
    <property type="entry name" value="COMPONENT OF ATP-DEPENDENT DSDNA EXONUCLEASE"/>
    <property type="match status" value="1"/>
</dbReference>
<evidence type="ECO:0000313" key="7">
    <source>
        <dbReference type="EMBL" id="EEG79087.1"/>
    </source>
</evidence>
<dbReference type="InterPro" id="IPR004843">
    <property type="entry name" value="Calcineurin-like_PHP"/>
</dbReference>
<accession>C0GD02</accession>
<dbReference type="Pfam" id="PF00149">
    <property type="entry name" value="Metallophos"/>
    <property type="match status" value="1"/>
</dbReference>
<dbReference type="STRING" id="555088.DealDRAFT_0361"/>
<keyword evidence="4" id="KW-0378">Hydrolase</keyword>
<evidence type="ECO:0000256" key="1">
    <source>
        <dbReference type="ARBA" id="ARBA00010555"/>
    </source>
</evidence>
<dbReference type="SUPFAM" id="SSF56300">
    <property type="entry name" value="Metallo-dependent phosphatases"/>
    <property type="match status" value="1"/>
</dbReference>
<evidence type="ECO:0000259" key="6">
    <source>
        <dbReference type="Pfam" id="PF00149"/>
    </source>
</evidence>
<proteinExistence type="inferred from homology"/>
<sequence length="433" mass="49055">MTISMIHCGDIHLGFDQYNSEERFHDFHRSFLNIVDYAIENRVDYFVIAGDFFNKRSINPRTLSQAIDGLNRLRKKEIRVIAIEGNHDKAPYGQGDSWMDFLNQQEYFYLLNPRFDQGDLVLEAYEQKQGGSLVAFPGIRFVGLGYQGSMTARRLSELNEQLEKSEEVTILLLHSAVNNLLHLGGIKYEDIALLKEKIDYVAMGHIHQRYELDHWIYNPGSPECWDVGEGAKEKGFYHVVFADGQKNVTFVPSLKRPVHSLAVNVSGCEELDEVYALCDEEVDKLDIKEDSRPIVQLIIKGYTPFNPLAIDTKLLEEKIANTLDCLIVEVVNNAVMKGSHHATSDGPEMNRDDLEREVLRGLFMEKGNLSPWVDELVDLSRNVKELILKEADEQSVSALVESLAEKIVAEDLVQDCEEQVAAAMESNDEGSEA</sequence>
<feature type="domain" description="Calcineurin-like phosphoesterase" evidence="6">
    <location>
        <begin position="6"/>
        <end position="208"/>
    </location>
</feature>
<evidence type="ECO:0000256" key="5">
    <source>
        <dbReference type="ARBA" id="ARBA00022839"/>
    </source>
</evidence>
<keyword evidence="5" id="KW-0269">Exonuclease</keyword>
<dbReference type="AlphaFoldDB" id="C0GD02"/>
<dbReference type="OrthoDB" id="9773856at2"/>
<keyword evidence="3" id="KW-0540">Nuclease</keyword>
<dbReference type="CDD" id="cd00840">
    <property type="entry name" value="MPP_Mre11_N"/>
    <property type="match status" value="1"/>
</dbReference>
<evidence type="ECO:0000256" key="2">
    <source>
        <dbReference type="ARBA" id="ARBA00013365"/>
    </source>
</evidence>
<dbReference type="GO" id="GO:0004527">
    <property type="term" value="F:exonuclease activity"/>
    <property type="evidence" value="ECO:0007669"/>
    <property type="project" value="UniProtKB-KW"/>
</dbReference>
<comment type="caution">
    <text evidence="7">The sequence shown here is derived from an EMBL/GenBank/DDBJ whole genome shotgun (WGS) entry which is preliminary data.</text>
</comment>
<evidence type="ECO:0000256" key="3">
    <source>
        <dbReference type="ARBA" id="ARBA00022722"/>
    </source>
</evidence>
<dbReference type="Gene3D" id="3.60.21.10">
    <property type="match status" value="1"/>
</dbReference>
<keyword evidence="8" id="KW-1185">Reference proteome</keyword>
<dbReference type="RefSeq" id="WP_008514279.1">
    <property type="nucleotide sequence ID" value="NZ_ACJM01000001.1"/>
</dbReference>
<evidence type="ECO:0000256" key="4">
    <source>
        <dbReference type="ARBA" id="ARBA00022801"/>
    </source>
</evidence>
<gene>
    <name evidence="7" type="ORF">DealDRAFT_0361</name>
</gene>
<evidence type="ECO:0000313" key="8">
    <source>
        <dbReference type="Proteomes" id="UP000006443"/>
    </source>
</evidence>
<organism evidence="7 8">
    <name type="scientific">Dethiobacter alkaliphilus AHT 1</name>
    <dbReference type="NCBI Taxonomy" id="555088"/>
    <lineage>
        <taxon>Bacteria</taxon>
        <taxon>Bacillati</taxon>
        <taxon>Bacillota</taxon>
        <taxon>Dethiobacteria</taxon>
        <taxon>Dethiobacterales</taxon>
        <taxon>Dethiobacteraceae</taxon>
        <taxon>Dethiobacter</taxon>
    </lineage>
</organism>
<dbReference type="InterPro" id="IPR050535">
    <property type="entry name" value="DNA_Repair-Maintenance_Comp"/>
</dbReference>
<dbReference type="eggNOG" id="COG0420">
    <property type="taxonomic scope" value="Bacteria"/>
</dbReference>
<dbReference type="InterPro" id="IPR029052">
    <property type="entry name" value="Metallo-depent_PP-like"/>
</dbReference>